<sequence length="195" mass="22460">MIDVNQLIIRVGNALVDDTFTLWSKDFHRCSLNDALAAITLAYPALSNKTVEIQLTAGQWRVPLPDDAYLLLSVNHCNGYGLEQAERERISHLYPDWRRQMDTRPTNWMRNPDDPLTFFIFPSTQSVQPIELTYSRYLHVSRDADGVDIHDIYTPLLFDYLMYRAYSRDGQAEAQQAKAAFHFQAFQLGLGQSDQ</sequence>
<reference evidence="1 2" key="1">
    <citation type="submission" date="2016-12" db="EMBL/GenBank/DDBJ databases">
        <authorList>
            <person name="Song W.-J."/>
            <person name="Kurnit D.M."/>
        </authorList>
    </citation>
    <scope>NUCLEOTIDE SEQUENCE [LARGE SCALE GENOMIC DNA]</scope>
    <source>
        <strain evidence="1 2">CECT 9026</strain>
    </source>
</reference>
<dbReference type="InterPro" id="IPR056209">
    <property type="entry name" value="SU10_adaptor"/>
</dbReference>
<organism evidence="1 2">
    <name type="scientific">Vibrio spartinae</name>
    <dbReference type="NCBI Taxonomy" id="1918945"/>
    <lineage>
        <taxon>Bacteria</taxon>
        <taxon>Pseudomonadati</taxon>
        <taxon>Pseudomonadota</taxon>
        <taxon>Gammaproteobacteria</taxon>
        <taxon>Vibrionales</taxon>
        <taxon>Vibrionaceae</taxon>
        <taxon>Vibrio</taxon>
    </lineage>
</organism>
<proteinExistence type="predicted"/>
<dbReference type="Pfam" id="PF24175">
    <property type="entry name" value="SU10_adaptor"/>
    <property type="match status" value="1"/>
</dbReference>
<dbReference type="AlphaFoldDB" id="A0A1N6M9Q5"/>
<evidence type="ECO:0000313" key="1">
    <source>
        <dbReference type="EMBL" id="SIO96096.1"/>
    </source>
</evidence>
<dbReference type="OrthoDB" id="9132369at2"/>
<dbReference type="RefSeq" id="WP_074374559.1">
    <property type="nucleotide sequence ID" value="NZ_AP024907.1"/>
</dbReference>
<dbReference type="Proteomes" id="UP000184774">
    <property type="component" value="Unassembled WGS sequence"/>
</dbReference>
<protein>
    <submittedName>
        <fullName evidence="1">Uncharacterized protein</fullName>
    </submittedName>
</protein>
<gene>
    <name evidence="1" type="ORF">VSP9026_03856</name>
</gene>
<accession>A0A1N6M9Q5</accession>
<dbReference type="EMBL" id="FSSB01000025">
    <property type="protein sequence ID" value="SIO96096.1"/>
    <property type="molecule type" value="Genomic_DNA"/>
</dbReference>
<evidence type="ECO:0000313" key="2">
    <source>
        <dbReference type="Proteomes" id="UP000184774"/>
    </source>
</evidence>
<name>A0A1N6M9Q5_9VIBR</name>